<keyword evidence="2" id="KW-1185">Reference proteome</keyword>
<dbReference type="AlphaFoldDB" id="B8C7E3"/>
<evidence type="ECO:0000313" key="2">
    <source>
        <dbReference type="Proteomes" id="UP000001449"/>
    </source>
</evidence>
<dbReference type="Proteomes" id="UP000001449">
    <property type="component" value="Chromosome 8"/>
</dbReference>
<feature type="non-terminal residue" evidence="1">
    <location>
        <position position="231"/>
    </location>
</feature>
<dbReference type="EMBL" id="CM000644">
    <property type="protein sequence ID" value="EED90964.1"/>
    <property type="molecule type" value="Genomic_DNA"/>
</dbReference>
<evidence type="ECO:0000313" key="1">
    <source>
        <dbReference type="EMBL" id="EED90964.1"/>
    </source>
</evidence>
<evidence type="ECO:0008006" key="3">
    <source>
        <dbReference type="Google" id="ProtNLM"/>
    </source>
</evidence>
<dbReference type="KEGG" id="tps:THAPSDRAFT_35768"/>
<dbReference type="HOGENOM" id="CLU_075183_1_1_1"/>
<dbReference type="InParanoid" id="B8C7E3"/>
<gene>
    <name evidence="1" type="ORF">THAPSDRAFT_35768</name>
</gene>
<dbReference type="OMA" id="ALMCTRW"/>
<proteinExistence type="predicted"/>
<reference evidence="1 2" key="2">
    <citation type="journal article" date="2008" name="Nature">
        <title>The Phaeodactylum genome reveals the evolutionary history of diatom genomes.</title>
        <authorList>
            <person name="Bowler C."/>
            <person name="Allen A.E."/>
            <person name="Badger J.H."/>
            <person name="Grimwood J."/>
            <person name="Jabbari K."/>
            <person name="Kuo A."/>
            <person name="Maheswari U."/>
            <person name="Martens C."/>
            <person name="Maumus F."/>
            <person name="Otillar R.P."/>
            <person name="Rayko E."/>
            <person name="Salamov A."/>
            <person name="Vandepoele K."/>
            <person name="Beszteri B."/>
            <person name="Gruber A."/>
            <person name="Heijde M."/>
            <person name="Katinka M."/>
            <person name="Mock T."/>
            <person name="Valentin K."/>
            <person name="Verret F."/>
            <person name="Berges J.A."/>
            <person name="Brownlee C."/>
            <person name="Cadoret J.P."/>
            <person name="Chiovitti A."/>
            <person name="Choi C.J."/>
            <person name="Coesel S."/>
            <person name="De Martino A."/>
            <person name="Detter J.C."/>
            <person name="Durkin C."/>
            <person name="Falciatore A."/>
            <person name="Fournet J."/>
            <person name="Haruta M."/>
            <person name="Huysman M.J."/>
            <person name="Jenkins B.D."/>
            <person name="Jiroutova K."/>
            <person name="Jorgensen R.E."/>
            <person name="Joubert Y."/>
            <person name="Kaplan A."/>
            <person name="Kroger N."/>
            <person name="Kroth P.G."/>
            <person name="La Roche J."/>
            <person name="Lindquist E."/>
            <person name="Lommer M."/>
            <person name="Martin-Jezequel V."/>
            <person name="Lopez P.J."/>
            <person name="Lucas S."/>
            <person name="Mangogna M."/>
            <person name="McGinnis K."/>
            <person name="Medlin L.K."/>
            <person name="Montsant A."/>
            <person name="Oudot-Le Secq M.P."/>
            <person name="Napoli C."/>
            <person name="Obornik M."/>
            <person name="Parker M.S."/>
            <person name="Petit J.L."/>
            <person name="Porcel B.M."/>
            <person name="Poulsen N."/>
            <person name="Robison M."/>
            <person name="Rychlewski L."/>
            <person name="Rynearson T.A."/>
            <person name="Schmutz J."/>
            <person name="Shapiro H."/>
            <person name="Siaut M."/>
            <person name="Stanley M."/>
            <person name="Sussman M.R."/>
            <person name="Taylor A.R."/>
            <person name="Vardi A."/>
            <person name="von Dassow P."/>
            <person name="Vyverman W."/>
            <person name="Willis A."/>
            <person name="Wyrwicz L.S."/>
            <person name="Rokhsar D.S."/>
            <person name="Weissenbach J."/>
            <person name="Armbrust E.V."/>
            <person name="Green B.R."/>
            <person name="Van de Peer Y."/>
            <person name="Grigoriev I.V."/>
        </authorList>
    </citation>
    <scope>NUCLEOTIDE SEQUENCE [LARGE SCALE GENOMIC DNA]</scope>
    <source>
        <strain evidence="1 2">CCMP1335</strain>
    </source>
</reference>
<protein>
    <recommendedName>
        <fullName evidence="3">Gamma-glutamylcyclotransferase AIG2-like domain-containing protein</fullName>
    </recommendedName>
</protein>
<accession>B8C7E3</accession>
<dbReference type="GeneID" id="7449869"/>
<organism evidence="1 2">
    <name type="scientific">Thalassiosira pseudonana</name>
    <name type="common">Marine diatom</name>
    <name type="synonym">Cyclotella nana</name>
    <dbReference type="NCBI Taxonomy" id="35128"/>
    <lineage>
        <taxon>Eukaryota</taxon>
        <taxon>Sar</taxon>
        <taxon>Stramenopiles</taxon>
        <taxon>Ochrophyta</taxon>
        <taxon>Bacillariophyta</taxon>
        <taxon>Coscinodiscophyceae</taxon>
        <taxon>Thalassiosirophycidae</taxon>
        <taxon>Thalassiosirales</taxon>
        <taxon>Thalassiosiraceae</taxon>
        <taxon>Thalassiosira</taxon>
    </lineage>
</organism>
<dbReference type="eggNOG" id="ENOG502QSZV">
    <property type="taxonomic scope" value="Eukaryota"/>
</dbReference>
<dbReference type="RefSeq" id="XP_002292113.1">
    <property type="nucleotide sequence ID" value="XM_002292077.1"/>
</dbReference>
<sequence length="231" mass="26301">QITILGFGSLLSIKSARLTFPSLQNFRLGRIPNHRRVFSHPASIFFQRGIARMDTLEMSSLCAEYKEGHSFICSVFEVPNEGLTAIASDGEGTGEWIPSRAFLEREEEFEIAMVPNSTASDDTVKYGVLCRRSTDESYLAHWGEAHFQKQYLDYGVKTIWNWDEDSGLRPCQVYTRHCVLASEGIGGACQDSFLDDTYLVDRRTTLREYLNQYPEIMTTEPPEELKERYGG</sequence>
<reference evidence="1 2" key="1">
    <citation type="journal article" date="2004" name="Science">
        <title>The genome of the diatom Thalassiosira pseudonana: ecology, evolution, and metabolism.</title>
        <authorList>
            <person name="Armbrust E.V."/>
            <person name="Berges J.A."/>
            <person name="Bowler C."/>
            <person name="Green B.R."/>
            <person name="Martinez D."/>
            <person name="Putnam N.H."/>
            <person name="Zhou S."/>
            <person name="Allen A.E."/>
            <person name="Apt K.E."/>
            <person name="Bechner M."/>
            <person name="Brzezinski M.A."/>
            <person name="Chaal B.K."/>
            <person name="Chiovitti A."/>
            <person name="Davis A.K."/>
            <person name="Demarest M.S."/>
            <person name="Detter J.C."/>
            <person name="Glavina T."/>
            <person name="Goodstein D."/>
            <person name="Hadi M.Z."/>
            <person name="Hellsten U."/>
            <person name="Hildebrand M."/>
            <person name="Jenkins B.D."/>
            <person name="Jurka J."/>
            <person name="Kapitonov V.V."/>
            <person name="Kroger N."/>
            <person name="Lau W.W."/>
            <person name="Lane T.W."/>
            <person name="Larimer F.W."/>
            <person name="Lippmeier J.C."/>
            <person name="Lucas S."/>
            <person name="Medina M."/>
            <person name="Montsant A."/>
            <person name="Obornik M."/>
            <person name="Parker M.S."/>
            <person name="Palenik B."/>
            <person name="Pazour G.J."/>
            <person name="Richardson P.M."/>
            <person name="Rynearson T.A."/>
            <person name="Saito M.A."/>
            <person name="Schwartz D.C."/>
            <person name="Thamatrakoln K."/>
            <person name="Valentin K."/>
            <person name="Vardi A."/>
            <person name="Wilkerson F.P."/>
            <person name="Rokhsar D.S."/>
        </authorList>
    </citation>
    <scope>NUCLEOTIDE SEQUENCE [LARGE SCALE GENOMIC DNA]</scope>
    <source>
        <strain evidence="1 2">CCMP1335</strain>
    </source>
</reference>
<dbReference type="PANTHER" id="PTHR35748:SF1">
    <property type="entry name" value="OS05G0358400 PROTEIN"/>
    <property type="match status" value="1"/>
</dbReference>
<dbReference type="PaxDb" id="35128-Thaps35768"/>
<name>B8C7E3_THAPS</name>
<dbReference type="PANTHER" id="PTHR35748">
    <property type="entry name" value="OS05G0358400 PROTEIN"/>
    <property type="match status" value="1"/>
</dbReference>